<reference evidence="6 7" key="1">
    <citation type="journal article" date="2023" name="Microorganisms">
        <title>Thiorhodovibrio frisius and Trv. litoralis spp. nov., Two Novel Members from a Clade of Fastidious Purple Sulfur Bacteria That Exhibit Unique Red-Shifted Light-Harvesting Capabilities.</title>
        <authorList>
            <person name="Methner A."/>
            <person name="Kuzyk S.B."/>
            <person name="Petersen J."/>
            <person name="Bauer S."/>
            <person name="Brinkmann H."/>
            <person name="Sichau K."/>
            <person name="Wanner G."/>
            <person name="Wolf J."/>
            <person name="Neumann-Schaal M."/>
            <person name="Henke P."/>
            <person name="Tank M."/>
            <person name="Sproer C."/>
            <person name="Bunk B."/>
            <person name="Overmann J."/>
        </authorList>
    </citation>
    <scope>NUCLEOTIDE SEQUENCE [LARGE SCALE GENOMIC DNA]</scope>
    <source>
        <strain evidence="6 7">DSM 6702</strain>
    </source>
</reference>
<dbReference type="CDD" id="cd00051">
    <property type="entry name" value="EFh"/>
    <property type="match status" value="1"/>
</dbReference>
<proteinExistence type="predicted"/>
<dbReference type="InterPro" id="IPR002048">
    <property type="entry name" value="EF_hand_dom"/>
</dbReference>
<dbReference type="Pfam" id="PF13499">
    <property type="entry name" value="EF-hand_7"/>
    <property type="match status" value="1"/>
</dbReference>
<evidence type="ECO:0000256" key="4">
    <source>
        <dbReference type="SAM" id="SignalP"/>
    </source>
</evidence>
<sequence length="187" mass="20695">MRTCKPTRDLTTRLLIPSLATLLLATGALAQEPPADAPKTPTEAFMKELDKNGDAQVSLDEVKAPQQARFKETDANGDGVITKEEAREAFAKQVPPEMMEEMKKRGMPDPGDTFIQNLDSNQDGQVSEDEFIKPALDSFARMDSNSDGVATADEATVFFDEMQKAMQQRMEEMKKQHGEMMAPPAQQ</sequence>
<keyword evidence="2" id="KW-0677">Repeat</keyword>
<dbReference type="Proteomes" id="UP001432180">
    <property type="component" value="Chromosome"/>
</dbReference>
<protein>
    <submittedName>
        <fullName evidence="6">EF hand</fullName>
    </submittedName>
</protein>
<evidence type="ECO:0000256" key="1">
    <source>
        <dbReference type="ARBA" id="ARBA00022723"/>
    </source>
</evidence>
<accession>A0ABZ0SA31</accession>
<dbReference type="PROSITE" id="PS50222">
    <property type="entry name" value="EF_HAND_2"/>
    <property type="match status" value="1"/>
</dbReference>
<dbReference type="InterPro" id="IPR011992">
    <property type="entry name" value="EF-hand-dom_pair"/>
</dbReference>
<evidence type="ECO:0000256" key="3">
    <source>
        <dbReference type="SAM" id="MobiDB-lite"/>
    </source>
</evidence>
<evidence type="ECO:0000259" key="5">
    <source>
        <dbReference type="PROSITE" id="PS50222"/>
    </source>
</evidence>
<feature type="signal peptide" evidence="4">
    <location>
        <begin position="1"/>
        <end position="30"/>
    </location>
</feature>
<evidence type="ECO:0000313" key="7">
    <source>
        <dbReference type="Proteomes" id="UP001432180"/>
    </source>
</evidence>
<evidence type="ECO:0000313" key="6">
    <source>
        <dbReference type="EMBL" id="WPL17888.1"/>
    </source>
</evidence>
<keyword evidence="7" id="KW-1185">Reference proteome</keyword>
<keyword evidence="1" id="KW-0479">Metal-binding</keyword>
<gene>
    <name evidence="6" type="ORF">Thiowin_02931</name>
</gene>
<dbReference type="Gene3D" id="1.10.238.10">
    <property type="entry name" value="EF-hand"/>
    <property type="match status" value="2"/>
</dbReference>
<dbReference type="PANTHER" id="PTHR10827">
    <property type="entry name" value="RETICULOCALBIN"/>
    <property type="match status" value="1"/>
</dbReference>
<feature type="domain" description="EF-hand" evidence="5">
    <location>
        <begin position="61"/>
        <end position="96"/>
    </location>
</feature>
<keyword evidence="4" id="KW-0732">Signal</keyword>
<evidence type="ECO:0000256" key="2">
    <source>
        <dbReference type="ARBA" id="ARBA00022737"/>
    </source>
</evidence>
<organism evidence="6 7">
    <name type="scientific">Thiorhodovibrio winogradskyi</name>
    <dbReference type="NCBI Taxonomy" id="77007"/>
    <lineage>
        <taxon>Bacteria</taxon>
        <taxon>Pseudomonadati</taxon>
        <taxon>Pseudomonadota</taxon>
        <taxon>Gammaproteobacteria</taxon>
        <taxon>Chromatiales</taxon>
        <taxon>Chromatiaceae</taxon>
        <taxon>Thiorhodovibrio</taxon>
    </lineage>
</organism>
<feature type="compositionally biased region" description="Basic and acidic residues" evidence="3">
    <location>
        <begin position="169"/>
        <end position="178"/>
    </location>
</feature>
<dbReference type="RefSeq" id="WP_328983690.1">
    <property type="nucleotide sequence ID" value="NZ_CP121472.1"/>
</dbReference>
<dbReference type="EMBL" id="CP121472">
    <property type="protein sequence ID" value="WPL17888.1"/>
    <property type="molecule type" value="Genomic_DNA"/>
</dbReference>
<name>A0ABZ0SA31_9GAMM</name>
<dbReference type="PANTHER" id="PTHR10827:SF98">
    <property type="entry name" value="45 KDA CALCIUM-BINDING PROTEIN"/>
    <property type="match status" value="1"/>
</dbReference>
<feature type="chain" id="PRO_5045898782" evidence="4">
    <location>
        <begin position="31"/>
        <end position="187"/>
    </location>
</feature>
<feature type="region of interest" description="Disordered" evidence="3">
    <location>
        <begin position="167"/>
        <end position="187"/>
    </location>
</feature>
<dbReference type="SUPFAM" id="SSF47473">
    <property type="entry name" value="EF-hand"/>
    <property type="match status" value="1"/>
</dbReference>